<feature type="region of interest" description="Disordered" evidence="1">
    <location>
        <begin position="589"/>
        <end position="656"/>
    </location>
</feature>
<dbReference type="SUPFAM" id="SSF50969">
    <property type="entry name" value="YVTN repeat-like/Quinoprotein amine dehydrogenase"/>
    <property type="match status" value="1"/>
</dbReference>
<dbReference type="Gene3D" id="2.130.10.10">
    <property type="entry name" value="YVTN repeat-like/Quinoprotein amine dehydrogenase"/>
    <property type="match status" value="1"/>
</dbReference>
<dbReference type="InterPro" id="IPR011044">
    <property type="entry name" value="Quino_amine_DH_bsu"/>
</dbReference>
<evidence type="ECO:0000313" key="3">
    <source>
        <dbReference type="Proteomes" id="UP000276899"/>
    </source>
</evidence>
<protein>
    <recommendedName>
        <fullName evidence="4">Fibronectin type-III domain-containing protein</fullName>
    </recommendedName>
</protein>
<accession>A0A448K9Q2</accession>
<dbReference type="Proteomes" id="UP000276899">
    <property type="component" value="Chromosome"/>
</dbReference>
<keyword evidence="3" id="KW-1185">Reference proteome</keyword>
<name>A0A448K9Q2_9ACTO</name>
<evidence type="ECO:0000313" key="2">
    <source>
        <dbReference type="EMBL" id="VEG73656.1"/>
    </source>
</evidence>
<evidence type="ECO:0008006" key="4">
    <source>
        <dbReference type="Google" id="ProtNLM"/>
    </source>
</evidence>
<sequence length="656" mass="69041">MEEAVLRTIPILRAANRGERERRPIPEASRSRTIRVGSAARAGGGRGAALLLALALPLGALVTGSPAQGEEAKKEDSDRPLQTVAADALPTVQIDGVVWDQEVVGTTVYAVGQFTSARPAGAAPGESETPRTNALAYDITTGEMLDWSPQVDAQILEVEASPDGSTIYLAGEFTQVGGEATARVGAVDASSGERKELGLGANSVVEAMDVSPDGSTLYLGGAFTELNGKDRARAAAVDLASGSVTDFAPKIADFSVRSIAVAPDNSAVTLGGSFTSVDGQATPGLALMGVDGTLRELGLADVVSSGGQFSGAMNLSGDDRGFYAVFYSGEGNFEGMLRADWQGGQIDLMADCHGDSYDVQPAGDIVYVASHAHDCSMIGGFPETNEPRQHWHAPAFSATARGTVQPSPEPHYASHTGQPAASVQQFFPEFAPGTHTGMTQATWTVEASRDYLVYGGEFTSVNGKPQQGLVRFARRHVAPNQEGPTDPGEPGIKASVTDSGEVELRIPYRRDRDDATLTYALYRDDTEGKTLEDYQAKTAVWNSKQRRAYWETGEVVARDTVEPGSTHTYVVVVWDQWGAWTRSETITLTAGEAPEDDDADQQDDDAEDDAGKGAGAARGADGAQPPEGAPEGQQPAVDPQGDAPEGAQRQPAEAQR</sequence>
<organism evidence="2 3">
    <name type="scientific">Actinomyces slackii</name>
    <dbReference type="NCBI Taxonomy" id="52774"/>
    <lineage>
        <taxon>Bacteria</taxon>
        <taxon>Bacillati</taxon>
        <taxon>Actinomycetota</taxon>
        <taxon>Actinomycetes</taxon>
        <taxon>Actinomycetales</taxon>
        <taxon>Actinomycetaceae</taxon>
        <taxon>Actinomyces</taxon>
    </lineage>
</organism>
<dbReference type="STRING" id="1278298.GCA_000428685_01548"/>
<dbReference type="AlphaFoldDB" id="A0A448K9Q2"/>
<feature type="compositionally biased region" description="Acidic residues" evidence="1">
    <location>
        <begin position="593"/>
        <end position="608"/>
    </location>
</feature>
<dbReference type="KEGG" id="asla:NCTC11923_00265"/>
<evidence type="ECO:0000256" key="1">
    <source>
        <dbReference type="SAM" id="MobiDB-lite"/>
    </source>
</evidence>
<proteinExistence type="predicted"/>
<reference evidence="2 3" key="1">
    <citation type="submission" date="2018-12" db="EMBL/GenBank/DDBJ databases">
        <authorList>
            <consortium name="Pathogen Informatics"/>
        </authorList>
    </citation>
    <scope>NUCLEOTIDE SEQUENCE [LARGE SCALE GENOMIC DNA]</scope>
    <source>
        <strain evidence="2 3">NCTC11923</strain>
    </source>
</reference>
<dbReference type="InterPro" id="IPR015943">
    <property type="entry name" value="WD40/YVTN_repeat-like_dom_sf"/>
</dbReference>
<dbReference type="EMBL" id="LR134363">
    <property type="protein sequence ID" value="VEG73656.1"/>
    <property type="molecule type" value="Genomic_DNA"/>
</dbReference>
<gene>
    <name evidence="2" type="ORF">NCTC11923_00265</name>
</gene>
<feature type="compositionally biased region" description="Low complexity" evidence="1">
    <location>
        <begin position="615"/>
        <end position="636"/>
    </location>
</feature>